<feature type="compositionally biased region" description="Basic and acidic residues" evidence="2">
    <location>
        <begin position="53"/>
        <end position="63"/>
    </location>
</feature>
<sequence length="73" mass="8311">MSTSIRITEETKRKLEAVKRDDETFDELLDRLAVTRTPDDVVAMAGFADEGIEEHMDETHTDLSESLDANSRR</sequence>
<organism evidence="3 4">
    <name type="scientific">Halonotius terrestris</name>
    <dbReference type="NCBI Taxonomy" id="2487750"/>
    <lineage>
        <taxon>Archaea</taxon>
        <taxon>Methanobacteriati</taxon>
        <taxon>Methanobacteriota</taxon>
        <taxon>Stenosarchaea group</taxon>
        <taxon>Halobacteria</taxon>
        <taxon>Halobacteriales</taxon>
        <taxon>Haloferacaceae</taxon>
        <taxon>Halonotius</taxon>
    </lineage>
</organism>
<evidence type="ECO:0000256" key="1">
    <source>
        <dbReference type="ARBA" id="ARBA00022649"/>
    </source>
</evidence>
<name>A0A8J8P838_9EURY</name>
<evidence type="ECO:0000313" key="4">
    <source>
        <dbReference type="Proteomes" id="UP000705823"/>
    </source>
</evidence>
<feature type="region of interest" description="Disordered" evidence="2">
    <location>
        <begin position="50"/>
        <end position="73"/>
    </location>
</feature>
<comment type="caution">
    <text evidence="3">The sequence shown here is derived from an EMBL/GenBank/DDBJ whole genome shotgun (WGS) entry which is preliminary data.</text>
</comment>
<protein>
    <submittedName>
        <fullName evidence="3">Uncharacterized protein</fullName>
    </submittedName>
</protein>
<proteinExistence type="predicted"/>
<dbReference type="EMBL" id="RKLU01000004">
    <property type="protein sequence ID" value="TQQ79967.1"/>
    <property type="molecule type" value="Genomic_DNA"/>
</dbReference>
<reference evidence="3" key="1">
    <citation type="submission" date="2019-02" db="EMBL/GenBank/DDBJ databases">
        <title>Halonotius sp. a new haloarchaeum isolated from saline soil.</title>
        <authorList>
            <person name="Duran-Viseras A."/>
            <person name="Sanchez-Porro C."/>
            <person name="Ventosa A."/>
        </authorList>
    </citation>
    <scope>NUCLEOTIDE SEQUENCE</scope>
    <source>
        <strain evidence="3">F15B</strain>
    </source>
</reference>
<keyword evidence="1" id="KW-1277">Toxin-antitoxin system</keyword>
<evidence type="ECO:0000313" key="3">
    <source>
        <dbReference type="EMBL" id="TQQ79967.1"/>
    </source>
</evidence>
<dbReference type="Pfam" id="PF02697">
    <property type="entry name" value="VAPB_antitox"/>
    <property type="match status" value="1"/>
</dbReference>
<evidence type="ECO:0000256" key="2">
    <source>
        <dbReference type="SAM" id="MobiDB-lite"/>
    </source>
</evidence>
<keyword evidence="4" id="KW-1185">Reference proteome</keyword>
<dbReference type="OrthoDB" id="9187at2157"/>
<dbReference type="InterPro" id="IPR003847">
    <property type="entry name" value="Put_antitoxin"/>
</dbReference>
<dbReference type="AlphaFoldDB" id="A0A8J8P838"/>
<dbReference type="Proteomes" id="UP000705823">
    <property type="component" value="Unassembled WGS sequence"/>
</dbReference>
<dbReference type="RefSeq" id="WP_142980158.1">
    <property type="nucleotide sequence ID" value="NZ_RKLU01000004.1"/>
</dbReference>
<accession>A0A8J8P838</accession>
<gene>
    <name evidence="3" type="ORF">EGH24_10855</name>
</gene>